<dbReference type="AlphaFoldDB" id="A0A4R2RB84"/>
<dbReference type="Proteomes" id="UP000294813">
    <property type="component" value="Unassembled WGS sequence"/>
</dbReference>
<keyword evidence="1" id="KW-0732">Signal</keyword>
<reference evidence="3 4" key="1">
    <citation type="submission" date="2019-03" db="EMBL/GenBank/DDBJ databases">
        <title>Genomic Encyclopedia of Type Strains, Phase IV (KMG-IV): sequencing the most valuable type-strain genomes for metagenomic binning, comparative biology and taxonomic classification.</title>
        <authorList>
            <person name="Goeker M."/>
        </authorList>
    </citation>
    <scope>NUCLEOTIDE SEQUENCE [LARGE SCALE GENOMIC DNA]</scope>
    <source>
        <strain evidence="3 4">DSM 11170</strain>
    </source>
</reference>
<proteinExistence type="predicted"/>
<evidence type="ECO:0000313" key="3">
    <source>
        <dbReference type="EMBL" id="TCP59993.1"/>
    </source>
</evidence>
<evidence type="ECO:0000259" key="2">
    <source>
        <dbReference type="Pfam" id="PF07833"/>
    </source>
</evidence>
<dbReference type="Gene3D" id="3.30.457.10">
    <property type="entry name" value="Copper amine oxidase-like, N-terminal domain"/>
    <property type="match status" value="1"/>
</dbReference>
<evidence type="ECO:0000313" key="4">
    <source>
        <dbReference type="Proteomes" id="UP000294813"/>
    </source>
</evidence>
<dbReference type="OrthoDB" id="9816096at2"/>
<protein>
    <submittedName>
        <fullName evidence="3">Copper amine oxidase-like protein</fullName>
    </submittedName>
</protein>
<dbReference type="InterPro" id="IPR036582">
    <property type="entry name" value="Mao_N_sf"/>
</dbReference>
<keyword evidence="4" id="KW-1185">Reference proteome</keyword>
<dbReference type="SUPFAM" id="SSF55383">
    <property type="entry name" value="Copper amine oxidase, domain N"/>
    <property type="match status" value="1"/>
</dbReference>
<evidence type="ECO:0000256" key="1">
    <source>
        <dbReference type="SAM" id="SignalP"/>
    </source>
</evidence>
<name>A0A4R2RB84_9FIRM</name>
<dbReference type="EMBL" id="SLXT01000043">
    <property type="protein sequence ID" value="TCP59993.1"/>
    <property type="molecule type" value="Genomic_DNA"/>
</dbReference>
<dbReference type="RefSeq" id="WP_131920957.1">
    <property type="nucleotide sequence ID" value="NZ_JAOQNU010000044.1"/>
</dbReference>
<feature type="domain" description="Copper amine oxidase-like N-terminal" evidence="2">
    <location>
        <begin position="47"/>
        <end position="89"/>
    </location>
</feature>
<comment type="caution">
    <text evidence="3">The sequence shown here is derived from an EMBL/GenBank/DDBJ whole genome shotgun (WGS) entry which is preliminary data.</text>
</comment>
<dbReference type="Pfam" id="PF07833">
    <property type="entry name" value="Cu_amine_oxidN1"/>
    <property type="match status" value="1"/>
</dbReference>
<gene>
    <name evidence="3" type="ORF">EDD73_1436</name>
</gene>
<sequence length="158" mass="16610">MGFKLSYNKPIAKYLLNPAVAFAVSAVTLVGPALAAQTPADQLLISKFRIGSTAYTVNGQQRQMDVAPYIKDGRTMMPVRYTAYAMGVDESGIAPKPAGGGAVITRKDVSGAKDIVGLTTGSTVVESGGIFSKDVVAPEIVQDRLFVPLRTVAPFVFG</sequence>
<feature type="chain" id="PRO_5020392793" evidence="1">
    <location>
        <begin position="36"/>
        <end position="158"/>
    </location>
</feature>
<feature type="signal peptide" evidence="1">
    <location>
        <begin position="1"/>
        <end position="35"/>
    </location>
</feature>
<accession>A0A4R2RB84</accession>
<organism evidence="3 4">
    <name type="scientific">Heliophilum fasciatum</name>
    <dbReference type="NCBI Taxonomy" id="35700"/>
    <lineage>
        <taxon>Bacteria</taxon>
        <taxon>Bacillati</taxon>
        <taxon>Bacillota</taxon>
        <taxon>Clostridia</taxon>
        <taxon>Eubacteriales</taxon>
        <taxon>Heliobacteriaceae</taxon>
        <taxon>Heliophilum</taxon>
    </lineage>
</organism>
<dbReference type="InterPro" id="IPR012854">
    <property type="entry name" value="Cu_amine_oxidase-like_N"/>
</dbReference>